<dbReference type="EC" id="4.1.3.39" evidence="5"/>
<evidence type="ECO:0000256" key="2">
    <source>
        <dbReference type="ARBA" id="ARBA00022723"/>
    </source>
</evidence>
<dbReference type="GO" id="GO:0016832">
    <property type="term" value="F:aldehyde-lyase activity"/>
    <property type="evidence" value="ECO:0007669"/>
    <property type="project" value="TreeGrafter"/>
</dbReference>
<dbReference type="KEGG" id="das:Daes_0101"/>
<dbReference type="eggNOG" id="COG3836">
    <property type="taxonomic scope" value="Bacteria"/>
</dbReference>
<reference evidence="5 6" key="2">
    <citation type="journal article" date="2014" name="Genome Announc.">
        <title>Complete Genome Sequence of the Subsurface, Mesophilic Sulfate-Reducing Bacterium Desulfovibrio aespoeensis Aspo-2.</title>
        <authorList>
            <person name="Pedersen K."/>
            <person name="Bengtsson A."/>
            <person name="Edlund J."/>
            <person name="Rabe L."/>
            <person name="Hazen T."/>
            <person name="Chakraborty R."/>
            <person name="Goodwin L."/>
            <person name="Shapiro N."/>
        </authorList>
    </citation>
    <scope>NUCLEOTIDE SEQUENCE [LARGE SCALE GENOMIC DNA]</scope>
    <source>
        <strain evidence="6">ATCC 700646 / DSM 10631 / Aspo-2</strain>
    </source>
</reference>
<reference evidence="6" key="1">
    <citation type="submission" date="2010-12" db="EMBL/GenBank/DDBJ databases">
        <title>Complete sequence of Desulfovibrio aespoeensis Aspo-2.</title>
        <authorList>
            <consortium name="US DOE Joint Genome Institute"/>
            <person name="Lucas S."/>
            <person name="Copeland A."/>
            <person name="Lapidus A."/>
            <person name="Cheng J.-F."/>
            <person name="Goodwin L."/>
            <person name="Pitluck S."/>
            <person name="Chertkov O."/>
            <person name="Misra M."/>
            <person name="Detter J.C."/>
            <person name="Han C."/>
            <person name="Tapia R."/>
            <person name="Land M."/>
            <person name="Hauser L."/>
            <person name="Kyrpides N."/>
            <person name="Ivanova N."/>
            <person name="Ovchinnikova G."/>
            <person name="Pedersen K."/>
            <person name="Jagevall S."/>
            <person name="Hazen T."/>
            <person name="Woyke T."/>
        </authorList>
    </citation>
    <scope>NUCLEOTIDE SEQUENCE [LARGE SCALE GENOMIC DNA]</scope>
    <source>
        <strain evidence="6">ATCC 700646 / DSM 10631 / Aspo-2</strain>
    </source>
</reference>
<evidence type="ECO:0000313" key="6">
    <source>
        <dbReference type="Proteomes" id="UP000002191"/>
    </source>
</evidence>
<keyword evidence="2" id="KW-0479">Metal-binding</keyword>
<gene>
    <name evidence="5" type="ordered locus">Daes_0101</name>
</gene>
<dbReference type="GO" id="GO:0008701">
    <property type="term" value="F:4-hydroxy-2-oxovalerate aldolase activity"/>
    <property type="evidence" value="ECO:0007669"/>
    <property type="project" value="UniProtKB-EC"/>
</dbReference>
<dbReference type="OrthoDB" id="9802624at2"/>
<sequence>MKNTFRARLKAGETLYGSWLTIGSTTTAEIVAGAGFDWLTIDMEHSAIGLTLAQEMIRAVEHQGVVPLVRVGHNQPNLIKRVMDAGAAGVIVPMVNTADEAEQAVQSVKYPPRGFRGVGLARAQQYGFGFDEYQAWNRDNSVVIVQVEHIRAVENLEAILAVDGVDGFMVGPYDLSGSLGMPGRFDHPDVVAALDRVEAVAATTDAAPGFHVVRPDPDVLEAKRAKGYRFLSYGLDTFFLGSAARRAVAEARGAATGPDNGDNA</sequence>
<dbReference type="InterPro" id="IPR005000">
    <property type="entry name" value="Aldolase/citrate-lyase_domain"/>
</dbReference>
<evidence type="ECO:0000259" key="4">
    <source>
        <dbReference type="Pfam" id="PF03328"/>
    </source>
</evidence>
<dbReference type="GO" id="GO:0005737">
    <property type="term" value="C:cytoplasm"/>
    <property type="evidence" value="ECO:0007669"/>
    <property type="project" value="TreeGrafter"/>
</dbReference>
<name>E6VUI4_PSEA9</name>
<dbReference type="EMBL" id="CP002431">
    <property type="protein sequence ID" value="ADU61129.1"/>
    <property type="molecule type" value="Genomic_DNA"/>
</dbReference>
<proteinExistence type="inferred from homology"/>
<keyword evidence="3 5" id="KW-0456">Lyase</keyword>
<feature type="domain" description="HpcH/HpaI aldolase/citrate lyase" evidence="4">
    <location>
        <begin position="17"/>
        <end position="238"/>
    </location>
</feature>
<comment type="similarity">
    <text evidence="1">Belongs to the HpcH/HpaI aldolase family.</text>
</comment>
<evidence type="ECO:0000313" key="5">
    <source>
        <dbReference type="EMBL" id="ADU61129.1"/>
    </source>
</evidence>
<dbReference type="SUPFAM" id="SSF51621">
    <property type="entry name" value="Phosphoenolpyruvate/pyruvate domain"/>
    <property type="match status" value="1"/>
</dbReference>
<evidence type="ECO:0000256" key="3">
    <source>
        <dbReference type="ARBA" id="ARBA00023239"/>
    </source>
</evidence>
<dbReference type="PANTHER" id="PTHR30502">
    <property type="entry name" value="2-KETO-3-DEOXY-L-RHAMNONATE ALDOLASE"/>
    <property type="match status" value="1"/>
</dbReference>
<keyword evidence="6" id="KW-1185">Reference proteome</keyword>
<protein>
    <submittedName>
        <fullName evidence="5">4-hydroxy-2-oxovalerate aldolase</fullName>
        <ecNumber evidence="5">4.1.3.39</ecNumber>
    </submittedName>
</protein>
<dbReference type="InterPro" id="IPR015813">
    <property type="entry name" value="Pyrv/PenolPyrv_kinase-like_dom"/>
</dbReference>
<dbReference type="Pfam" id="PF03328">
    <property type="entry name" value="HpcH_HpaI"/>
    <property type="match status" value="1"/>
</dbReference>
<dbReference type="PANTHER" id="PTHR30502:SF0">
    <property type="entry name" value="PHOSPHOENOLPYRUVATE CARBOXYLASE FAMILY PROTEIN"/>
    <property type="match status" value="1"/>
</dbReference>
<accession>E6VUI4</accession>
<dbReference type="Gene3D" id="3.20.20.60">
    <property type="entry name" value="Phosphoenolpyruvate-binding domains"/>
    <property type="match status" value="1"/>
</dbReference>
<dbReference type="STRING" id="643562.Daes_0101"/>
<dbReference type="InterPro" id="IPR050251">
    <property type="entry name" value="HpcH-HpaI_aldolase"/>
</dbReference>
<dbReference type="RefSeq" id="WP_013513066.1">
    <property type="nucleotide sequence ID" value="NC_014844.1"/>
</dbReference>
<evidence type="ECO:0000256" key="1">
    <source>
        <dbReference type="ARBA" id="ARBA00005568"/>
    </source>
</evidence>
<dbReference type="InterPro" id="IPR040442">
    <property type="entry name" value="Pyrv_kinase-like_dom_sf"/>
</dbReference>
<organism evidence="5 6">
    <name type="scientific">Pseudodesulfovibrio aespoeensis (strain ATCC 700646 / DSM 10631 / Aspo-2)</name>
    <name type="common">Desulfovibrio aespoeensis</name>
    <dbReference type="NCBI Taxonomy" id="643562"/>
    <lineage>
        <taxon>Bacteria</taxon>
        <taxon>Pseudomonadati</taxon>
        <taxon>Thermodesulfobacteriota</taxon>
        <taxon>Desulfovibrionia</taxon>
        <taxon>Desulfovibrionales</taxon>
        <taxon>Desulfovibrionaceae</taxon>
    </lineage>
</organism>
<dbReference type="HOGENOM" id="CLU_059964_4_1_7"/>
<dbReference type="GO" id="GO:0046872">
    <property type="term" value="F:metal ion binding"/>
    <property type="evidence" value="ECO:0007669"/>
    <property type="project" value="UniProtKB-KW"/>
</dbReference>
<dbReference type="Proteomes" id="UP000002191">
    <property type="component" value="Chromosome"/>
</dbReference>
<dbReference type="AlphaFoldDB" id="E6VUI4"/>